<evidence type="ECO:0000256" key="9">
    <source>
        <dbReference type="SAM" id="MobiDB-lite"/>
    </source>
</evidence>
<evidence type="ECO:0000256" key="4">
    <source>
        <dbReference type="ARBA" id="ARBA00022857"/>
    </source>
</evidence>
<dbReference type="Pfam" id="PF00550">
    <property type="entry name" value="PP-binding"/>
    <property type="match status" value="1"/>
</dbReference>
<keyword evidence="14" id="KW-1185">Reference proteome</keyword>
<feature type="domain" description="PKS/mFAS DH" evidence="12">
    <location>
        <begin position="973"/>
        <end position="1274"/>
    </location>
</feature>
<evidence type="ECO:0000256" key="8">
    <source>
        <dbReference type="PROSITE-ProRule" id="PRU01363"/>
    </source>
</evidence>
<dbReference type="Gene3D" id="1.10.1200.10">
    <property type="entry name" value="ACP-like"/>
    <property type="match status" value="1"/>
</dbReference>
<feature type="domain" description="Ketosynthase family 3 (KS3)" evidence="11">
    <location>
        <begin position="50"/>
        <end position="479"/>
    </location>
</feature>
<dbReference type="PANTHER" id="PTHR43775:SF50">
    <property type="entry name" value="HIGHLY REDUCING POLYKETIDE SYNTHASE SRDA"/>
    <property type="match status" value="1"/>
</dbReference>
<dbReference type="InterPro" id="IPR032821">
    <property type="entry name" value="PKS_assoc"/>
</dbReference>
<dbReference type="InterPro" id="IPR016039">
    <property type="entry name" value="Thiolase-like"/>
</dbReference>
<dbReference type="InterPro" id="IPR020843">
    <property type="entry name" value="ER"/>
</dbReference>
<dbReference type="CDD" id="cd00833">
    <property type="entry name" value="PKS"/>
    <property type="match status" value="1"/>
</dbReference>
<evidence type="ECO:0000256" key="2">
    <source>
        <dbReference type="ARBA" id="ARBA00022553"/>
    </source>
</evidence>
<keyword evidence="4" id="KW-0521">NADP</keyword>
<dbReference type="SUPFAM" id="SSF55048">
    <property type="entry name" value="Probable ACP-binding domain of malonyl-CoA ACP transacylase"/>
    <property type="match status" value="1"/>
</dbReference>
<dbReference type="InterPro" id="IPR057326">
    <property type="entry name" value="KR_dom"/>
</dbReference>
<dbReference type="InterPro" id="IPR056501">
    <property type="entry name" value="NAD-bd_HRPKS_sdrA"/>
</dbReference>
<dbReference type="PROSITE" id="PS00606">
    <property type="entry name" value="KS3_1"/>
    <property type="match status" value="1"/>
</dbReference>
<keyword evidence="1" id="KW-0596">Phosphopantetheine</keyword>
<dbReference type="RefSeq" id="XP_045960271.1">
    <property type="nucleotide sequence ID" value="XM_046097720.1"/>
</dbReference>
<protein>
    <recommendedName>
        <fullName evidence="15">Polyketide synthase</fullName>
    </recommendedName>
</protein>
<dbReference type="Pfam" id="PF14765">
    <property type="entry name" value="PS-DH"/>
    <property type="match status" value="1"/>
</dbReference>
<dbReference type="InterPro" id="IPR013154">
    <property type="entry name" value="ADH-like_N"/>
</dbReference>
<dbReference type="PROSITE" id="PS50075">
    <property type="entry name" value="CARRIER"/>
    <property type="match status" value="1"/>
</dbReference>
<dbReference type="Proteomes" id="UP000758603">
    <property type="component" value="Unassembled WGS sequence"/>
</dbReference>
<dbReference type="OrthoDB" id="329835at2759"/>
<dbReference type="EMBL" id="JAGPXC010000003">
    <property type="protein sequence ID" value="KAH6656006.1"/>
    <property type="molecule type" value="Genomic_DNA"/>
</dbReference>
<feature type="region of interest" description="C-terminal hotdog fold" evidence="8">
    <location>
        <begin position="1119"/>
        <end position="1274"/>
    </location>
</feature>
<dbReference type="InterPro" id="IPR018201">
    <property type="entry name" value="Ketoacyl_synth_AS"/>
</dbReference>
<dbReference type="SMART" id="SM00829">
    <property type="entry name" value="PKS_ER"/>
    <property type="match status" value="1"/>
</dbReference>
<evidence type="ECO:0000256" key="7">
    <source>
        <dbReference type="ARBA" id="ARBA00023315"/>
    </source>
</evidence>
<feature type="region of interest" description="N-terminal hotdog fold" evidence="8">
    <location>
        <begin position="973"/>
        <end position="1106"/>
    </location>
</feature>
<dbReference type="InterPro" id="IPR020807">
    <property type="entry name" value="PKS_DH"/>
</dbReference>
<dbReference type="InterPro" id="IPR036291">
    <property type="entry name" value="NAD(P)-bd_dom_sf"/>
</dbReference>
<dbReference type="SUPFAM" id="SSF51735">
    <property type="entry name" value="NAD(P)-binding Rossmann-fold domains"/>
    <property type="match status" value="2"/>
</dbReference>
<keyword evidence="3" id="KW-0808">Transferase</keyword>
<feature type="region of interest" description="Disordered" evidence="9">
    <location>
        <begin position="1"/>
        <end position="43"/>
    </location>
</feature>
<dbReference type="SMART" id="SM00826">
    <property type="entry name" value="PKS_DH"/>
    <property type="match status" value="1"/>
</dbReference>
<dbReference type="PANTHER" id="PTHR43775">
    <property type="entry name" value="FATTY ACID SYNTHASE"/>
    <property type="match status" value="1"/>
</dbReference>
<dbReference type="SMART" id="SM00825">
    <property type="entry name" value="PKS_KS"/>
    <property type="match status" value="1"/>
</dbReference>
<name>A0A9P8UQ05_9PEZI</name>
<dbReference type="SMART" id="SM00827">
    <property type="entry name" value="PKS_AT"/>
    <property type="match status" value="1"/>
</dbReference>
<dbReference type="InterPro" id="IPR016035">
    <property type="entry name" value="Acyl_Trfase/lysoPLipase"/>
</dbReference>
<evidence type="ECO:0000259" key="10">
    <source>
        <dbReference type="PROSITE" id="PS50075"/>
    </source>
</evidence>
<dbReference type="InterPro" id="IPR036736">
    <property type="entry name" value="ACP-like_sf"/>
</dbReference>
<dbReference type="GO" id="GO:0006633">
    <property type="term" value="P:fatty acid biosynthetic process"/>
    <property type="evidence" value="ECO:0007669"/>
    <property type="project" value="InterPro"/>
</dbReference>
<evidence type="ECO:0000259" key="11">
    <source>
        <dbReference type="PROSITE" id="PS52004"/>
    </source>
</evidence>
<dbReference type="PROSITE" id="PS52019">
    <property type="entry name" value="PKS_MFAS_DH"/>
    <property type="match status" value="1"/>
</dbReference>
<feature type="active site" description="Proton acceptor; for dehydratase activity" evidence="8">
    <location>
        <position position="1005"/>
    </location>
</feature>
<dbReference type="GO" id="GO:0004312">
    <property type="term" value="F:fatty acid synthase activity"/>
    <property type="evidence" value="ECO:0007669"/>
    <property type="project" value="TreeGrafter"/>
</dbReference>
<evidence type="ECO:0008006" key="15">
    <source>
        <dbReference type="Google" id="ProtNLM"/>
    </source>
</evidence>
<dbReference type="InterPro" id="IPR014043">
    <property type="entry name" value="Acyl_transferase_dom"/>
</dbReference>
<dbReference type="CDD" id="cd05195">
    <property type="entry name" value="enoyl_red"/>
    <property type="match status" value="1"/>
</dbReference>
<evidence type="ECO:0000313" key="13">
    <source>
        <dbReference type="EMBL" id="KAH6656006.1"/>
    </source>
</evidence>
<dbReference type="InterPro" id="IPR020841">
    <property type="entry name" value="PKS_Beta-ketoAc_synthase_dom"/>
</dbReference>
<comment type="caution">
    <text evidence="13">The sequence shown here is derived from an EMBL/GenBank/DDBJ whole genome shotgun (WGS) entry which is preliminary data.</text>
</comment>
<dbReference type="SUPFAM" id="SSF47336">
    <property type="entry name" value="ACP-like"/>
    <property type="match status" value="1"/>
</dbReference>
<dbReference type="InterPro" id="IPR009081">
    <property type="entry name" value="PP-bd_ACP"/>
</dbReference>
<dbReference type="GO" id="GO:0044550">
    <property type="term" value="P:secondary metabolite biosynthetic process"/>
    <property type="evidence" value="ECO:0007669"/>
    <property type="project" value="TreeGrafter"/>
</dbReference>
<dbReference type="PROSITE" id="PS52004">
    <property type="entry name" value="KS3_2"/>
    <property type="match status" value="1"/>
</dbReference>
<dbReference type="Pfam" id="PF08240">
    <property type="entry name" value="ADH_N"/>
    <property type="match status" value="1"/>
</dbReference>
<dbReference type="Pfam" id="PF23114">
    <property type="entry name" value="NAD-bd_HRPKS_sdrA"/>
    <property type="match status" value="1"/>
</dbReference>
<feature type="active site" description="Proton donor; for dehydratase activity" evidence="8">
    <location>
        <position position="1187"/>
    </location>
</feature>
<dbReference type="Pfam" id="PF00109">
    <property type="entry name" value="ketoacyl-synt"/>
    <property type="match status" value="1"/>
</dbReference>
<dbReference type="Pfam" id="PF21089">
    <property type="entry name" value="PKS_DH_N"/>
    <property type="match status" value="1"/>
</dbReference>
<dbReference type="InterPro" id="IPR016036">
    <property type="entry name" value="Malonyl_transacylase_ACP-bd"/>
</dbReference>
<dbReference type="Gene3D" id="3.10.129.110">
    <property type="entry name" value="Polyketide synthase dehydratase"/>
    <property type="match status" value="1"/>
</dbReference>
<dbReference type="InterPro" id="IPR013149">
    <property type="entry name" value="ADH-like_C"/>
</dbReference>
<keyword evidence="7" id="KW-0012">Acyltransferase</keyword>
<dbReference type="InterPro" id="IPR050091">
    <property type="entry name" value="PKS_NRPS_Biosynth_Enz"/>
</dbReference>
<dbReference type="InterPro" id="IPR014030">
    <property type="entry name" value="Ketoacyl_synth_N"/>
</dbReference>
<accession>A0A9P8UQ05</accession>
<dbReference type="InterPro" id="IPR042104">
    <property type="entry name" value="PKS_dehydratase_sf"/>
</dbReference>
<dbReference type="InterPro" id="IPR049900">
    <property type="entry name" value="PKS_mFAS_DH"/>
</dbReference>
<dbReference type="Gene3D" id="3.30.70.3290">
    <property type="match status" value="1"/>
</dbReference>
<dbReference type="InterPro" id="IPR011032">
    <property type="entry name" value="GroES-like_sf"/>
</dbReference>
<dbReference type="Pfam" id="PF08659">
    <property type="entry name" value="KR"/>
    <property type="match status" value="1"/>
</dbReference>
<dbReference type="SMART" id="SM00822">
    <property type="entry name" value="PKS_KR"/>
    <property type="match status" value="1"/>
</dbReference>
<dbReference type="Pfam" id="PF00698">
    <property type="entry name" value="Acyl_transf_1"/>
    <property type="match status" value="1"/>
</dbReference>
<dbReference type="Gene3D" id="3.40.47.10">
    <property type="match status" value="1"/>
</dbReference>
<dbReference type="InterPro" id="IPR049551">
    <property type="entry name" value="PKS_DH_C"/>
</dbReference>
<proteinExistence type="predicted"/>
<reference evidence="13" key="1">
    <citation type="journal article" date="2021" name="Nat. Commun.">
        <title>Genetic determinants of endophytism in the Arabidopsis root mycobiome.</title>
        <authorList>
            <person name="Mesny F."/>
            <person name="Miyauchi S."/>
            <person name="Thiergart T."/>
            <person name="Pickel B."/>
            <person name="Atanasova L."/>
            <person name="Karlsson M."/>
            <person name="Huettel B."/>
            <person name="Barry K.W."/>
            <person name="Haridas S."/>
            <person name="Chen C."/>
            <person name="Bauer D."/>
            <person name="Andreopoulos W."/>
            <person name="Pangilinan J."/>
            <person name="LaButti K."/>
            <person name="Riley R."/>
            <person name="Lipzen A."/>
            <person name="Clum A."/>
            <person name="Drula E."/>
            <person name="Henrissat B."/>
            <person name="Kohler A."/>
            <person name="Grigoriev I.V."/>
            <person name="Martin F.M."/>
            <person name="Hacquard S."/>
        </authorList>
    </citation>
    <scope>NUCLEOTIDE SEQUENCE</scope>
    <source>
        <strain evidence="13">MPI-SDFR-AT-0073</strain>
    </source>
</reference>
<keyword evidence="5" id="KW-0560">Oxidoreductase</keyword>
<dbReference type="Pfam" id="PF16197">
    <property type="entry name" value="KAsynt_C_assoc"/>
    <property type="match status" value="1"/>
</dbReference>
<keyword evidence="6" id="KW-0511">Multifunctional enzyme</keyword>
<dbReference type="GO" id="GO:0004315">
    <property type="term" value="F:3-oxoacyl-[acyl-carrier-protein] synthase activity"/>
    <property type="evidence" value="ECO:0007669"/>
    <property type="project" value="InterPro"/>
</dbReference>
<dbReference type="Pfam" id="PF02801">
    <property type="entry name" value="Ketoacyl-synt_C"/>
    <property type="match status" value="1"/>
</dbReference>
<keyword evidence="2" id="KW-0597">Phosphoprotein</keyword>
<dbReference type="InterPro" id="IPR001227">
    <property type="entry name" value="Ac_transferase_dom_sf"/>
</dbReference>
<gene>
    <name evidence="13" type="ORF">BKA67DRAFT_515368</name>
</gene>
<dbReference type="SUPFAM" id="SSF50129">
    <property type="entry name" value="GroES-like"/>
    <property type="match status" value="1"/>
</dbReference>
<evidence type="ECO:0000313" key="14">
    <source>
        <dbReference type="Proteomes" id="UP000758603"/>
    </source>
</evidence>
<dbReference type="Gene3D" id="3.40.50.720">
    <property type="entry name" value="NAD(P)-binding Rossmann-like Domain"/>
    <property type="match status" value="2"/>
</dbReference>
<feature type="domain" description="Carrier" evidence="10">
    <location>
        <begin position="2311"/>
        <end position="2389"/>
    </location>
</feature>
<evidence type="ECO:0000256" key="5">
    <source>
        <dbReference type="ARBA" id="ARBA00023002"/>
    </source>
</evidence>
<dbReference type="SUPFAM" id="SSF53901">
    <property type="entry name" value="Thiolase-like"/>
    <property type="match status" value="1"/>
</dbReference>
<evidence type="ECO:0000259" key="12">
    <source>
        <dbReference type="PROSITE" id="PS52019"/>
    </source>
</evidence>
<dbReference type="GeneID" id="70126612"/>
<sequence>MAPHSTVDYEASHPNGYHNGINGTNGVNGGSPHVTNGVNGHAHPTAALSPEPIAIIGIGCRLPGGCDSSTTLWDLLASGRSAQGPIPNSRFNVDGFYHPNVDRPGSMNTTGGYFIDEDIRGFENSFFGINNLEAMYMDPQQRKLLEVVFECLENAGVTLEQASGANIGCYVGNFVTDFITMQLKDPEYVHRYTATGLGTTILANRISHAFNLKGPSFVLDTACSSSLYCLHVACSALWAGECTSALVAGANLIQSPDQHLGTMKAGVLSKTSTCHTFDSSADGYGRAEGVGVLLVKKLSDAIRDGDTIRSVIRGTAINSNGKTNGITLPSADGQEAVIRKAYDQAGLDYYGTQYVECHGTGTAVGDPIEVEALSRVFQRPKGSPLLIGSVKTNLGHSEAASGISSIIKVTLALEKGQIPPTVGVKQINPKIKTDDWNVKIVTETAEWPWNKHDPRRSFRRASINSFGYGGANAHCIIESAEMHVPRGYKNSSEAIPLARTTMLLPFSATNIEALKHRVTDLAKVLDSRVISTADAAYTLGTKRSHLPVRGFLLAGHTLHKDLSIDNLRLPIEGKSYSKFPLAFVFTGQGAQWAQMGFELMEEFPSFRRSIQRLDSALQTLPHAPTWTLQGAILEPAETSTINQASRSQPVCTAIQIALIQLLAQWGIHPSTVLGHSSGEIAAAYAAGHISSEQAIAFAYYRGYVVAKSKMVGAMMAAGLGQAEATAKIEELGLSTKIRVACVNSPSSTTISGDVDGINLFKEALDSNGTFARLLKTDGKAYHSHHMTVVGDEYENLLESAMLHLEDGPLLRSDVRFISSVTGNVFHDSFGPDYWRRNLESPVLFSSAVEQTIKIGSYHMVEIGPHSALELPIKQIRSHLNINESKAHYGSVLSRGKNSITTVLNLIGDLYLHGHEISFKSVNFIDSSIPKRKVSGYQGTFLNDLPNYRWNYDDVVFNEPRASVEWRTRKHKRHDLLGSMVLGDGGLIKTWRNILKSKDVPWIEGHKLDHTTVFPAAGYIAMAIEAISQITQNTSPSKPGFIIRDVKILKAFPLPQEENSPGTELFTTLHPVESETGTWHQFTISTFDLGQATIHSSGLIKLDEATTSIKRSLGVDEKLMEPSAPRTWYKRFTKAGLNYQDKFQCLTEIQCHGKRELMHTHAKTGLLQGGGEGLTSESDYVIHPVTIDGLLQAGIIASTAGQVNKLDAKVPVQIEQIRIHSPTVRSGETMSVDAISVPMGFGTIKISAELYNDVGQVFMQIDQCRAVVYNSGTQQAPEDERHPMLRVLWKPDITTFASEDQITFSNFIQKFASTFKVQGGQPGEIGIAAALDLICHKDPKLHVLNLWPEADDFLTELLRLETPFRRSKGYTSGFINEEGEVFSQVAPSSGEAVKPLPIPKDQAFNVIIISTAPRPFDKVVSLLADKGTILLNGTVPESERFGGRKFTTLQSQNVADQNVTLVQLQEESSSTTNDSERDVFLVERDPDHELNTQLALDVSRYTGRPVHRISLDKVTPAALGPRATVIATVELQEALLSNMSSEEMALVKNLTDNASVLIWLTGGGLFAGAKPEFAVVYGLSRALMLEQPSLRFFTIDVDPKNIDLKSTGRNVVKVLQQVLESPAPDFEFIQDSGALHISRFVPDETSNRTFRRKQGLESLHAPLAEVKPGNFIIGAPGQLDSILFESEQRDEGDLPSGHVKVDVKAVGLTPQDLDVFTGDSKVAGTSSSSQFTGVVTAIGTNVTSLAPGDRVVVLAPGRFATTEQVPDWACQKLVEGEDLTIVSSIPVPFITALYAIHHQAHLENGDSVLISCGTELAGVIAIRIAQKVGAEVFVVAPENLKADLVSLHGLSPDNVFETGDAAVLEKVLRKTDGNGVDAVLDFNSRQPFPDSLTLSAGFGRLVRIGQKANTSNLSATSNASHKNVAIFNLDIAYLLGIKSSAGRKVLQRLFADAIALYREDNLHLDENLQIFNVDRVADAFRSVASKSAGGVVVSFQVETSVVKTIPLKYTTNLSPDKVYIMVGCLGGLGRSISKWMVKRGARKFVFMGRTGTDRAPARRLVDDLSRSGAKVTVIRGDVVNYADVDKAIKAADGPIGGVIQAAMGLDEALFTTMSSEYWHTGLAPKLTGTWNLHNALHGQESELDFFLMTSSVSGSVGTATEGNYCSANYFLDVFARYRRHLGLSAISVGLGMISEVGYLHENPEIEALLIRKGIQAINEDEMLQIIDVSISSKWTPLDDYDSLAHAHVLTGLEPLGLKELRAKGFEGTSPVMGDPRASLLSAAIDDQDDGSNNAANSGLPAEVAQALESGESLENAVLKALGKKFSNLVLVAADKLDTTKPINDIGVDSMLAAEFRGWLFQIFQVDVPFLTLLSNTTTLLSLAELVTKSIETA</sequence>
<evidence type="ECO:0000256" key="6">
    <source>
        <dbReference type="ARBA" id="ARBA00023268"/>
    </source>
</evidence>
<dbReference type="GO" id="GO:0016491">
    <property type="term" value="F:oxidoreductase activity"/>
    <property type="evidence" value="ECO:0007669"/>
    <property type="project" value="UniProtKB-KW"/>
</dbReference>
<dbReference type="InterPro" id="IPR013968">
    <property type="entry name" value="PKS_KR"/>
</dbReference>
<dbReference type="Gene3D" id="3.40.366.10">
    <property type="entry name" value="Malonyl-Coenzyme A Acyl Carrier Protein, domain 2"/>
    <property type="match status" value="1"/>
</dbReference>
<dbReference type="InterPro" id="IPR049552">
    <property type="entry name" value="PKS_DH_N"/>
</dbReference>
<evidence type="ECO:0000256" key="1">
    <source>
        <dbReference type="ARBA" id="ARBA00022450"/>
    </source>
</evidence>
<dbReference type="Gene3D" id="3.90.180.10">
    <property type="entry name" value="Medium-chain alcohol dehydrogenases, catalytic domain"/>
    <property type="match status" value="1"/>
</dbReference>
<dbReference type="SUPFAM" id="SSF52151">
    <property type="entry name" value="FabD/lysophospholipase-like"/>
    <property type="match status" value="1"/>
</dbReference>
<dbReference type="Pfam" id="PF00107">
    <property type="entry name" value="ADH_zinc_N"/>
    <property type="match status" value="1"/>
</dbReference>
<organism evidence="13 14">
    <name type="scientific">Truncatella angustata</name>
    <dbReference type="NCBI Taxonomy" id="152316"/>
    <lineage>
        <taxon>Eukaryota</taxon>
        <taxon>Fungi</taxon>
        <taxon>Dikarya</taxon>
        <taxon>Ascomycota</taxon>
        <taxon>Pezizomycotina</taxon>
        <taxon>Sordariomycetes</taxon>
        <taxon>Xylariomycetidae</taxon>
        <taxon>Amphisphaeriales</taxon>
        <taxon>Sporocadaceae</taxon>
        <taxon>Truncatella</taxon>
    </lineage>
</organism>
<dbReference type="InterPro" id="IPR014031">
    <property type="entry name" value="Ketoacyl_synth_C"/>
</dbReference>
<evidence type="ECO:0000256" key="3">
    <source>
        <dbReference type="ARBA" id="ARBA00022679"/>
    </source>
</evidence>